<accession>A0AA36MDN7</accession>
<evidence type="ECO:0000313" key="3">
    <source>
        <dbReference type="Proteomes" id="UP001176961"/>
    </source>
</evidence>
<protein>
    <submittedName>
        <fullName evidence="2">Uncharacterized protein</fullName>
    </submittedName>
</protein>
<evidence type="ECO:0000313" key="2">
    <source>
        <dbReference type="EMBL" id="CAJ0609349.1"/>
    </source>
</evidence>
<keyword evidence="3" id="KW-1185">Reference proteome</keyword>
<feature type="region of interest" description="Disordered" evidence="1">
    <location>
        <begin position="113"/>
        <end position="152"/>
    </location>
</feature>
<organism evidence="2 3">
    <name type="scientific">Cylicocyclus nassatus</name>
    <name type="common">Nematode worm</name>
    <dbReference type="NCBI Taxonomy" id="53992"/>
    <lineage>
        <taxon>Eukaryota</taxon>
        <taxon>Metazoa</taxon>
        <taxon>Ecdysozoa</taxon>
        <taxon>Nematoda</taxon>
        <taxon>Chromadorea</taxon>
        <taxon>Rhabditida</taxon>
        <taxon>Rhabditina</taxon>
        <taxon>Rhabditomorpha</taxon>
        <taxon>Strongyloidea</taxon>
        <taxon>Strongylidae</taxon>
        <taxon>Cylicocyclus</taxon>
    </lineage>
</organism>
<feature type="compositionally biased region" description="Polar residues" evidence="1">
    <location>
        <begin position="72"/>
        <end position="82"/>
    </location>
</feature>
<feature type="compositionally biased region" description="Basic and acidic residues" evidence="1">
    <location>
        <begin position="59"/>
        <end position="71"/>
    </location>
</feature>
<feature type="compositionally biased region" description="Basic and acidic residues" evidence="1">
    <location>
        <begin position="113"/>
        <end position="123"/>
    </location>
</feature>
<name>A0AA36MDN7_CYLNA</name>
<feature type="compositionally biased region" description="Basic and acidic residues" evidence="1">
    <location>
        <begin position="1"/>
        <end position="15"/>
    </location>
</feature>
<dbReference type="Proteomes" id="UP001176961">
    <property type="component" value="Unassembled WGS sequence"/>
</dbReference>
<proteinExistence type="predicted"/>
<feature type="region of interest" description="Disordered" evidence="1">
    <location>
        <begin position="1"/>
        <end position="93"/>
    </location>
</feature>
<dbReference type="AlphaFoldDB" id="A0AA36MDN7"/>
<sequence length="192" mass="21316">MPRRQSIAEEIERLYGRRPQPPYSLGNRDGEEGPQLEAAQRQQRSWSALGEPRANVQEVLKRIPKRVESEGRSSQLNSGTKQSPKEAGCPADKALLRKLSASTDDVLSRLTRLETEMARKDPSSKPLSGSRGAGVPWASRGPTSRRCSRGFPKESKAKVLAYDYAPAISGEPPEIVWRQCEQIRLGHGKEDL</sequence>
<reference evidence="2" key="1">
    <citation type="submission" date="2023-07" db="EMBL/GenBank/DDBJ databases">
        <authorList>
            <consortium name="CYATHOMIX"/>
        </authorList>
    </citation>
    <scope>NUCLEOTIDE SEQUENCE</scope>
    <source>
        <strain evidence="2">N/A</strain>
    </source>
</reference>
<evidence type="ECO:0000256" key="1">
    <source>
        <dbReference type="SAM" id="MobiDB-lite"/>
    </source>
</evidence>
<gene>
    <name evidence="2" type="ORF">CYNAS_LOCUS21332</name>
</gene>
<comment type="caution">
    <text evidence="2">The sequence shown here is derived from an EMBL/GenBank/DDBJ whole genome shotgun (WGS) entry which is preliminary data.</text>
</comment>
<dbReference type="EMBL" id="CATQJL010000326">
    <property type="protein sequence ID" value="CAJ0609349.1"/>
    <property type="molecule type" value="Genomic_DNA"/>
</dbReference>